<evidence type="ECO:0000313" key="4">
    <source>
        <dbReference type="Proteomes" id="UP000029014"/>
    </source>
</evidence>
<gene>
    <name evidence="3" type="ORF">BMIN_1529</name>
</gene>
<keyword evidence="4" id="KW-1185">Reference proteome</keyword>
<reference evidence="3 4" key="1">
    <citation type="submission" date="2014-03" db="EMBL/GenBank/DDBJ databases">
        <title>Genomics of Bifidobacteria.</title>
        <authorList>
            <person name="Ventura M."/>
            <person name="Milani C."/>
            <person name="Lugli G.A."/>
        </authorList>
    </citation>
    <scope>NUCLEOTIDE SEQUENCE [LARGE SCALE GENOMIC DNA]</scope>
    <source>
        <strain evidence="3 4">LMG 11592</strain>
    </source>
</reference>
<evidence type="ECO:0000256" key="1">
    <source>
        <dbReference type="SAM" id="Phobius"/>
    </source>
</evidence>
<evidence type="ECO:0000313" key="3">
    <source>
        <dbReference type="EMBL" id="KFI71353.1"/>
    </source>
</evidence>
<keyword evidence="3" id="KW-0378">Hydrolase</keyword>
<keyword evidence="3" id="KW-0269">Exonuclease</keyword>
<accession>A0A087BK03</accession>
<dbReference type="Pfam" id="PF03372">
    <property type="entry name" value="Exo_endo_phos"/>
    <property type="match status" value="1"/>
</dbReference>
<feature type="transmembrane region" description="Helical" evidence="1">
    <location>
        <begin position="145"/>
        <end position="166"/>
    </location>
</feature>
<dbReference type="GO" id="GO:0004527">
    <property type="term" value="F:exonuclease activity"/>
    <property type="evidence" value="ECO:0007669"/>
    <property type="project" value="UniProtKB-KW"/>
</dbReference>
<dbReference type="InterPro" id="IPR005135">
    <property type="entry name" value="Endo/exonuclease/phosphatase"/>
</dbReference>
<dbReference type="Proteomes" id="UP000029014">
    <property type="component" value="Unassembled WGS sequence"/>
</dbReference>
<proteinExistence type="predicted"/>
<keyword evidence="1" id="KW-0472">Membrane</keyword>
<organism evidence="3 4">
    <name type="scientific">Bifidobacterium minimum</name>
    <dbReference type="NCBI Taxonomy" id="1693"/>
    <lineage>
        <taxon>Bacteria</taxon>
        <taxon>Bacillati</taxon>
        <taxon>Actinomycetota</taxon>
        <taxon>Actinomycetes</taxon>
        <taxon>Bifidobacteriales</taxon>
        <taxon>Bifidobacteriaceae</taxon>
        <taxon>Bifidobacterium</taxon>
    </lineage>
</organism>
<keyword evidence="3" id="KW-0255">Endonuclease</keyword>
<comment type="caution">
    <text evidence="3">The sequence shown here is derived from an EMBL/GenBank/DDBJ whole genome shotgun (WGS) entry which is preliminary data.</text>
</comment>
<keyword evidence="3" id="KW-0540">Nuclease</keyword>
<feature type="transmembrane region" description="Helical" evidence="1">
    <location>
        <begin position="173"/>
        <end position="191"/>
    </location>
</feature>
<dbReference type="InterPro" id="IPR036691">
    <property type="entry name" value="Endo/exonu/phosph_ase_sf"/>
</dbReference>
<feature type="domain" description="Endonuclease/exonuclease/phosphatase" evidence="2">
    <location>
        <begin position="223"/>
        <end position="431"/>
    </location>
</feature>
<dbReference type="eggNOG" id="COG3568">
    <property type="taxonomic scope" value="Bacteria"/>
</dbReference>
<dbReference type="SUPFAM" id="SSF56219">
    <property type="entry name" value="DNase I-like"/>
    <property type="match status" value="1"/>
</dbReference>
<protein>
    <submittedName>
        <fullName evidence="3">Endonuclease/exonuclease/phosphatase</fullName>
    </submittedName>
</protein>
<keyword evidence="1" id="KW-1133">Transmembrane helix</keyword>
<dbReference type="Gene3D" id="3.60.10.10">
    <property type="entry name" value="Endonuclease/exonuclease/phosphatase"/>
    <property type="match status" value="1"/>
</dbReference>
<dbReference type="GO" id="GO:0004519">
    <property type="term" value="F:endonuclease activity"/>
    <property type="evidence" value="ECO:0007669"/>
    <property type="project" value="UniProtKB-KW"/>
</dbReference>
<feature type="transmembrane region" description="Helical" evidence="1">
    <location>
        <begin position="115"/>
        <end position="133"/>
    </location>
</feature>
<sequence length="444" mass="46953">MSIVHAGVLVGTLCRPSAVIDSGPADRSTAVLGLATLIERNRIRWVGVMSGNEDACRLDVAAPVWSASVPRSARAGIGGIRHDRTGSLIGKAMVVGSGSREVAMSVASSGRRHRVLGVFAGLATLASLLVAVARALPASIQSLPYVPVVVSVAPWFVVVGLIGLILALISQRWFVALVALCCVVVQGYWQYPFIHQSVSLSASTVQAVGGSSVNTDDDAARVMTANVYKGRADAESIVDIVRDQRVEVLALQETTPAFVKALKKAGIESYLPYSVVSSADGKYGNGLWSATSLKNPVDDEVDSLSSFMPAGTVAFAGGRSVRFVSVHTTSPKPGRWDMWRTSLEDVARLGSKTGRYILMGDFNSTIDHSPFRDVLGSRFSDAAYESGHGFTFTWPADRQWVPSFSGIDHVVVDKGIVTGQVSVVSIPGSDHKGLVATVQIGAQS</sequence>
<evidence type="ECO:0000259" key="2">
    <source>
        <dbReference type="Pfam" id="PF03372"/>
    </source>
</evidence>
<dbReference type="STRING" id="1693.BMIN_1529"/>
<name>A0A087BK03_9BIFI</name>
<dbReference type="EMBL" id="JGZD01000014">
    <property type="protein sequence ID" value="KFI71353.1"/>
    <property type="molecule type" value="Genomic_DNA"/>
</dbReference>
<keyword evidence="1" id="KW-0812">Transmembrane</keyword>
<dbReference type="AlphaFoldDB" id="A0A087BK03"/>